<accession>A0A316HIK9</accession>
<proteinExistence type="predicted"/>
<comment type="subcellular location">
    <subcellularLocation>
        <location evidence="1">Membrane</location>
    </subcellularLocation>
</comment>
<evidence type="ECO:0000256" key="3">
    <source>
        <dbReference type="SAM" id="SignalP"/>
    </source>
</evidence>
<dbReference type="Gene3D" id="2.40.160.50">
    <property type="entry name" value="membrane protein fhac: a member of the omp85/tpsb transporter family"/>
    <property type="match status" value="1"/>
</dbReference>
<keyword evidence="6" id="KW-1185">Reference proteome</keyword>
<gene>
    <name evidence="5" type="ORF">LX99_00822</name>
</gene>
<feature type="chain" id="PRO_5016365976" evidence="3">
    <location>
        <begin position="25"/>
        <end position="430"/>
    </location>
</feature>
<feature type="domain" description="Bacterial surface antigen (D15)" evidence="4">
    <location>
        <begin position="189"/>
        <end position="380"/>
    </location>
</feature>
<keyword evidence="2" id="KW-0472">Membrane</keyword>
<dbReference type="GO" id="GO:0019867">
    <property type="term" value="C:outer membrane"/>
    <property type="evidence" value="ECO:0007669"/>
    <property type="project" value="InterPro"/>
</dbReference>
<name>A0A316HIK9_9SPHI</name>
<dbReference type="Pfam" id="PF01103">
    <property type="entry name" value="Omp85"/>
    <property type="match status" value="1"/>
</dbReference>
<dbReference type="InterPro" id="IPR000184">
    <property type="entry name" value="Bac_surfAg_D15"/>
</dbReference>
<organism evidence="5 6">
    <name type="scientific">Mucilaginibacter oryzae</name>
    <dbReference type="NCBI Taxonomy" id="468058"/>
    <lineage>
        <taxon>Bacteria</taxon>
        <taxon>Pseudomonadati</taxon>
        <taxon>Bacteroidota</taxon>
        <taxon>Sphingobacteriia</taxon>
        <taxon>Sphingobacteriales</taxon>
        <taxon>Sphingobacteriaceae</taxon>
        <taxon>Mucilaginibacter</taxon>
    </lineage>
</organism>
<protein>
    <submittedName>
        <fullName evidence="5">Surface antigen-like protein</fullName>
    </submittedName>
</protein>
<evidence type="ECO:0000256" key="1">
    <source>
        <dbReference type="ARBA" id="ARBA00004370"/>
    </source>
</evidence>
<dbReference type="Proteomes" id="UP000245678">
    <property type="component" value="Unassembled WGS sequence"/>
</dbReference>
<comment type="caution">
    <text evidence="5">The sequence shown here is derived from an EMBL/GenBank/DDBJ whole genome shotgun (WGS) entry which is preliminary data.</text>
</comment>
<dbReference type="AlphaFoldDB" id="A0A316HIK9"/>
<feature type="signal peptide" evidence="3">
    <location>
        <begin position="1"/>
        <end position="24"/>
    </location>
</feature>
<evidence type="ECO:0000259" key="4">
    <source>
        <dbReference type="Pfam" id="PF01103"/>
    </source>
</evidence>
<sequence>MAPAVYRLIISLLFASLCGYNAFAQTLADPADSLKSQLDANTILASIFSGKSSKPANPSVPVQNRTFWSVLPSAAYNPSVGFAAGVISSGGKYFGDPATTTLSVINAGFYLSTGGLSTFEFKQNAFSAQNKWNLQGTVQIGKTVAMDNGLGTGKRSFGEGNFFMNNTHFENNPDAFPIRYVYIKANERIYRKLANSIYVGAGLSFNYYSHIDDDRKDIPISKTHNYRYSIRNGFPITSYQANGLLFNFQFNTRDQPNRAFRGIYADIVFRSNQTWLGSNRDAMQVKLEFRKYWSLSKTNPEHVFAIWHWSNYLISGALPYLELPGTGSDAYGRIGRAFIIGRFKGMSFVYNEAEYRFPLTANKLLSGVAFINAETANNQQRIKLFRHWEPGGGAGLRLLFNKYTRSNLCIDYGRGTYGSSGFFLGLNEVF</sequence>
<keyword evidence="3" id="KW-0732">Signal</keyword>
<reference evidence="5 6" key="1">
    <citation type="submission" date="2018-05" db="EMBL/GenBank/DDBJ databases">
        <title>Genomic Encyclopedia of Archaeal and Bacterial Type Strains, Phase II (KMG-II): from individual species to whole genera.</title>
        <authorList>
            <person name="Goeker M."/>
        </authorList>
    </citation>
    <scope>NUCLEOTIDE SEQUENCE [LARGE SCALE GENOMIC DNA]</scope>
    <source>
        <strain evidence="5 6">DSM 19975</strain>
    </source>
</reference>
<evidence type="ECO:0000313" key="6">
    <source>
        <dbReference type="Proteomes" id="UP000245678"/>
    </source>
</evidence>
<dbReference type="EMBL" id="QGHA01000001">
    <property type="protein sequence ID" value="PWK80356.1"/>
    <property type="molecule type" value="Genomic_DNA"/>
</dbReference>
<evidence type="ECO:0000256" key="2">
    <source>
        <dbReference type="ARBA" id="ARBA00023136"/>
    </source>
</evidence>
<evidence type="ECO:0000313" key="5">
    <source>
        <dbReference type="EMBL" id="PWK80356.1"/>
    </source>
</evidence>